<comment type="caution">
    <text evidence="2">The sequence shown here is derived from an EMBL/GenBank/DDBJ whole genome shotgun (WGS) entry which is preliminary data.</text>
</comment>
<keyword evidence="3" id="KW-1185">Reference proteome</keyword>
<evidence type="ECO:0000259" key="1">
    <source>
        <dbReference type="PROSITE" id="PS51819"/>
    </source>
</evidence>
<dbReference type="InterPro" id="IPR029068">
    <property type="entry name" value="Glyas_Bleomycin-R_OHBP_Dase"/>
</dbReference>
<name>A0ABP6SUX1_9ACTN</name>
<evidence type="ECO:0000313" key="3">
    <source>
        <dbReference type="Proteomes" id="UP001501676"/>
    </source>
</evidence>
<dbReference type="SUPFAM" id="SSF54593">
    <property type="entry name" value="Glyoxalase/Bleomycin resistance protein/Dihydroxybiphenyl dioxygenase"/>
    <property type="match status" value="1"/>
</dbReference>
<dbReference type="Gene3D" id="3.10.180.10">
    <property type="entry name" value="2,3-Dihydroxybiphenyl 1,2-Dioxygenase, domain 1"/>
    <property type="match status" value="1"/>
</dbReference>
<accession>A0ABP6SUX1</accession>
<dbReference type="Pfam" id="PF00903">
    <property type="entry name" value="Glyoxalase"/>
    <property type="match status" value="1"/>
</dbReference>
<dbReference type="PANTHER" id="PTHR33993">
    <property type="entry name" value="GLYOXALASE-RELATED"/>
    <property type="match status" value="1"/>
</dbReference>
<organism evidence="2 3">
    <name type="scientific">Cryptosporangium minutisporangium</name>
    <dbReference type="NCBI Taxonomy" id="113569"/>
    <lineage>
        <taxon>Bacteria</taxon>
        <taxon>Bacillati</taxon>
        <taxon>Actinomycetota</taxon>
        <taxon>Actinomycetes</taxon>
        <taxon>Cryptosporangiales</taxon>
        <taxon>Cryptosporangiaceae</taxon>
        <taxon>Cryptosporangium</taxon>
    </lineage>
</organism>
<dbReference type="InterPro" id="IPR004360">
    <property type="entry name" value="Glyas_Fos-R_dOase_dom"/>
</dbReference>
<dbReference type="Proteomes" id="UP001501676">
    <property type="component" value="Unassembled WGS sequence"/>
</dbReference>
<gene>
    <name evidence="2" type="ORF">GCM10020369_20140</name>
</gene>
<dbReference type="EMBL" id="BAAAYN010000012">
    <property type="protein sequence ID" value="GAA3385679.1"/>
    <property type="molecule type" value="Genomic_DNA"/>
</dbReference>
<dbReference type="PANTHER" id="PTHR33993:SF14">
    <property type="entry name" value="GB|AAF24581.1"/>
    <property type="match status" value="1"/>
</dbReference>
<dbReference type="RefSeq" id="WP_345727750.1">
    <property type="nucleotide sequence ID" value="NZ_BAAAYN010000012.1"/>
</dbReference>
<feature type="domain" description="VOC" evidence="1">
    <location>
        <begin position="4"/>
        <end position="118"/>
    </location>
</feature>
<dbReference type="CDD" id="cd07247">
    <property type="entry name" value="SgaA_N_like"/>
    <property type="match status" value="1"/>
</dbReference>
<protein>
    <submittedName>
        <fullName evidence="2">VOC family protein</fullName>
    </submittedName>
</protein>
<proteinExistence type="predicted"/>
<reference evidence="3" key="1">
    <citation type="journal article" date="2019" name="Int. J. Syst. Evol. Microbiol.">
        <title>The Global Catalogue of Microorganisms (GCM) 10K type strain sequencing project: providing services to taxonomists for standard genome sequencing and annotation.</title>
        <authorList>
            <consortium name="The Broad Institute Genomics Platform"/>
            <consortium name="The Broad Institute Genome Sequencing Center for Infectious Disease"/>
            <person name="Wu L."/>
            <person name="Ma J."/>
        </authorList>
    </citation>
    <scope>NUCLEOTIDE SEQUENCE [LARGE SCALE GENOMIC DNA]</scope>
    <source>
        <strain evidence="3">JCM 9458</strain>
    </source>
</reference>
<dbReference type="InterPro" id="IPR037523">
    <property type="entry name" value="VOC_core"/>
</dbReference>
<evidence type="ECO:0000313" key="2">
    <source>
        <dbReference type="EMBL" id="GAA3385679.1"/>
    </source>
</evidence>
<dbReference type="InterPro" id="IPR052164">
    <property type="entry name" value="Anthracycline_SecMetBiosynth"/>
</dbReference>
<dbReference type="PROSITE" id="PS51819">
    <property type="entry name" value="VOC"/>
    <property type="match status" value="1"/>
</dbReference>
<sequence length="118" mass="12583">MGAPIVFFEVISDDAERARRFYGELFDWTTDADPAMGGYALVDTGNGEDAVGGGIGPASEEDGPGVRIYARVDDLDAYLQKATKLGGTTIVEPQDLPGDYGKFAMFLDPDGNKVGLWS</sequence>